<evidence type="ECO:0000313" key="2">
    <source>
        <dbReference type="Proteomes" id="UP000001505"/>
    </source>
</evidence>
<keyword evidence="2" id="KW-1185">Reference proteome</keyword>
<dbReference type="AlphaFoldDB" id="D6YWM4"/>
<gene>
    <name evidence="1" type="ordered locus">wcw_1178</name>
</gene>
<dbReference type="EMBL" id="CP001928">
    <property type="protein sequence ID" value="ADI38535.1"/>
    <property type="molecule type" value="Genomic_DNA"/>
</dbReference>
<organism evidence="1 2">
    <name type="scientific">Waddlia chondrophila (strain ATCC VR-1470 / WSU 86-1044)</name>
    <dbReference type="NCBI Taxonomy" id="716544"/>
    <lineage>
        <taxon>Bacteria</taxon>
        <taxon>Pseudomonadati</taxon>
        <taxon>Chlamydiota</taxon>
        <taxon>Chlamydiia</taxon>
        <taxon>Parachlamydiales</taxon>
        <taxon>Waddliaceae</taxon>
        <taxon>Waddlia</taxon>
    </lineage>
</organism>
<dbReference type="Proteomes" id="UP000001505">
    <property type="component" value="Chromosome"/>
</dbReference>
<reference evidence="1 2" key="1">
    <citation type="journal article" date="2010" name="PLoS ONE">
        <title>The Waddlia genome: a window into chlamydial biology.</title>
        <authorList>
            <person name="Bertelli C."/>
            <person name="Collyn F."/>
            <person name="Croxatto A."/>
            <person name="Ruckert C."/>
            <person name="Polkinghorne A."/>
            <person name="Kebbi-Beghdadi C."/>
            <person name="Goesmann A."/>
            <person name="Vaughan L."/>
            <person name="Greub G."/>
        </authorList>
    </citation>
    <scope>NUCLEOTIDE SEQUENCE [LARGE SCALE GENOMIC DNA]</scope>
    <source>
        <strain evidence="2">ATCC VR-1470 / WSU 86-1044</strain>
    </source>
</reference>
<dbReference type="KEGG" id="wch:wcw_1178"/>
<protein>
    <submittedName>
        <fullName evidence="1">Uncharacterized protein</fullName>
    </submittedName>
</protein>
<dbReference type="OrthoDB" id="20579at2"/>
<evidence type="ECO:0000313" key="1">
    <source>
        <dbReference type="EMBL" id="ADI38535.1"/>
    </source>
</evidence>
<accession>D6YWM4</accession>
<proteinExistence type="predicted"/>
<sequence>MLVNSLKKNKINLSDYNYEKDIECRKLMSDLSVFEVNTLTEIVHGSLNTTISQIAESVDATEEDVLPALEKLKKLKLFQINGDRINISKEMRKYYESQIPKFDNDFRADMEFVKGFLSKVPIHVLPIWYSIPRTSDDIFGSIIEKFLITPKIYQRYLDEISFDDPILNAIMNDVYSHTDYKIRVSEVIEKYSLTREQFEEHMLLLEFNLICCLSYNESDDHWVEVITPFYEWRQLLRERRKNQPQPINHLLEIERTHPHDFGFVMDTSAITSTALNSPIPIHEENGEWTLPQETARHILGRSITPQYARLLLKILIELKLVEIADHQIVSKDLSEDWLKKHLQEQAITIYRYGVHQGAPVPGTYINRDLREIETCLKRLMNKGWIYFDDFLKGCCAPIGNNNPVTLVKKGKRWKYELPAYSEEDIKTIHQYIFQTLFAAGFVATGTHAGKECFTITPFGRMSMD</sequence>
<dbReference type="HOGENOM" id="CLU_605273_0_0_0"/>
<dbReference type="eggNOG" id="COG1846">
    <property type="taxonomic scope" value="Bacteria"/>
</dbReference>
<dbReference type="RefSeq" id="WP_013182248.1">
    <property type="nucleotide sequence ID" value="NC_014225.1"/>
</dbReference>
<dbReference type="STRING" id="716544.wcw_1178"/>
<name>D6YWM4_WADCW</name>